<sequence>MGKASGTFQTGRGSTKSFAAGVVTGRNQGLYRYGLSRSTYIGNAVVRKQAASGAGWTSGQRPLENTKSFVAGKIAGQYQAKGYSKAHAQSIGNKVVGKASGTFQTGRGSTKSFAAGVVTGRNQGIYGYSLSRSTNSGNAGARKQVDLRKQAAGPKTRAQRSKILRFAGRNSGALPVTAPVRHLRDRSKIRGYEQIDFDEPDLSKVSARQPNKAPGRAQSVRKTLGYTDAESPTPCGSAALGSKILRFVDRPSQDSCDGGRVSMSKIAGWADPADEGARPGASAEASGAPGEHPVAVPGQPGDGVFADAQAAPETTPEAAVAKIVDASSDERAKLETSSNVSEESVVSIEDLGPMNAEELGADFGRLNQRILAEIEILAPLAMKVDPGYDHSAYMFDISETEFEGIKFLIDYAQARETLDYFEIVTQLLALKHRAPEKLGVTRSDYIDALIQFIRACVEAR</sequence>
<keyword evidence="3" id="KW-1185">Reference proteome</keyword>
<feature type="region of interest" description="Disordered" evidence="1">
    <location>
        <begin position="270"/>
        <end position="312"/>
    </location>
</feature>
<feature type="region of interest" description="Disordered" evidence="1">
    <location>
        <begin position="200"/>
        <end position="219"/>
    </location>
</feature>
<feature type="compositionally biased region" description="Low complexity" evidence="1">
    <location>
        <begin position="278"/>
        <end position="291"/>
    </location>
</feature>
<evidence type="ECO:0000313" key="3">
    <source>
        <dbReference type="Proteomes" id="UP001244136"/>
    </source>
</evidence>
<gene>
    <name evidence="2" type="ORF">QH948_11110</name>
</gene>
<protein>
    <recommendedName>
        <fullName evidence="4">Peptidase S74 domain-containing protein</fullName>
    </recommendedName>
</protein>
<evidence type="ECO:0000313" key="2">
    <source>
        <dbReference type="EMBL" id="WGT46681.1"/>
    </source>
</evidence>
<organism evidence="2 3">
    <name type="scientific">Tessaracoccus lacteus</name>
    <dbReference type="NCBI Taxonomy" id="3041766"/>
    <lineage>
        <taxon>Bacteria</taxon>
        <taxon>Bacillati</taxon>
        <taxon>Actinomycetota</taxon>
        <taxon>Actinomycetes</taxon>
        <taxon>Propionibacteriales</taxon>
        <taxon>Propionibacteriaceae</taxon>
        <taxon>Tessaracoccus</taxon>
    </lineage>
</organism>
<reference evidence="2 3" key="1">
    <citation type="journal article" date="2008" name="Int. J. Syst. Evol. Microbiol.">
        <title>Tessaracoccus flavescens sp. nov., isolated from marine sediment.</title>
        <authorList>
            <person name="Lee D.W."/>
            <person name="Lee S.D."/>
        </authorList>
    </citation>
    <scope>NUCLEOTIDE SEQUENCE [LARGE SCALE GENOMIC DNA]</scope>
    <source>
        <strain evidence="2 3">T21</strain>
    </source>
</reference>
<evidence type="ECO:0000256" key="1">
    <source>
        <dbReference type="SAM" id="MobiDB-lite"/>
    </source>
</evidence>
<name>A0ABY8PWJ6_9ACTN</name>
<accession>A0ABY8PWJ6</accession>
<dbReference type="EMBL" id="CP123967">
    <property type="protein sequence ID" value="WGT46681.1"/>
    <property type="molecule type" value="Genomic_DNA"/>
</dbReference>
<evidence type="ECO:0008006" key="4">
    <source>
        <dbReference type="Google" id="ProtNLM"/>
    </source>
</evidence>
<proteinExistence type="predicted"/>
<dbReference type="RefSeq" id="WP_281144445.1">
    <property type="nucleotide sequence ID" value="NZ_CP123967.1"/>
</dbReference>
<dbReference type="Proteomes" id="UP001244136">
    <property type="component" value="Chromosome"/>
</dbReference>